<evidence type="ECO:0000256" key="1">
    <source>
        <dbReference type="SAM" id="MobiDB-lite"/>
    </source>
</evidence>
<keyword evidence="3" id="KW-1185">Reference proteome</keyword>
<evidence type="ECO:0000313" key="2">
    <source>
        <dbReference type="EMBL" id="KAK6329649.1"/>
    </source>
</evidence>
<accession>A0AAV9TW12</accession>
<sequence>MKSMRGSCCCCCDGDGDEEEKKKRKKKKKNGSERAGTGRDEASGEIAGGARLAATEAGQQHINAGIAARNNTPTH</sequence>
<feature type="compositionally biased region" description="Basic and acidic residues" evidence="1">
    <location>
        <begin position="30"/>
        <end position="42"/>
    </location>
</feature>
<name>A0AAV9TW12_9PEZI</name>
<dbReference type="AlphaFoldDB" id="A0AAV9TW12"/>
<dbReference type="Proteomes" id="UP001373714">
    <property type="component" value="Unassembled WGS sequence"/>
</dbReference>
<protein>
    <submittedName>
        <fullName evidence="2">Uncharacterized protein</fullName>
    </submittedName>
</protein>
<gene>
    <name evidence="2" type="ORF">TWF730_006196</name>
</gene>
<feature type="region of interest" description="Disordered" evidence="1">
    <location>
        <begin position="1"/>
        <end position="45"/>
    </location>
</feature>
<comment type="caution">
    <text evidence="2">The sequence shown here is derived from an EMBL/GenBank/DDBJ whole genome shotgun (WGS) entry which is preliminary data.</text>
</comment>
<organism evidence="2 3">
    <name type="scientific">Orbilia blumenaviensis</name>
    <dbReference type="NCBI Taxonomy" id="1796055"/>
    <lineage>
        <taxon>Eukaryota</taxon>
        <taxon>Fungi</taxon>
        <taxon>Dikarya</taxon>
        <taxon>Ascomycota</taxon>
        <taxon>Pezizomycotina</taxon>
        <taxon>Orbiliomycetes</taxon>
        <taxon>Orbiliales</taxon>
        <taxon>Orbiliaceae</taxon>
        <taxon>Orbilia</taxon>
    </lineage>
</organism>
<reference evidence="2 3" key="1">
    <citation type="submission" date="2019-10" db="EMBL/GenBank/DDBJ databases">
        <authorList>
            <person name="Palmer J.M."/>
        </authorList>
    </citation>
    <scope>NUCLEOTIDE SEQUENCE [LARGE SCALE GENOMIC DNA]</scope>
    <source>
        <strain evidence="2 3">TWF730</strain>
    </source>
</reference>
<evidence type="ECO:0000313" key="3">
    <source>
        <dbReference type="Proteomes" id="UP001373714"/>
    </source>
</evidence>
<dbReference type="EMBL" id="JAVHNS010000022">
    <property type="protein sequence ID" value="KAK6329649.1"/>
    <property type="molecule type" value="Genomic_DNA"/>
</dbReference>
<proteinExistence type="predicted"/>